<name>A0A2J7PE22_9NEOP</name>
<evidence type="ECO:0000256" key="4">
    <source>
        <dbReference type="ARBA" id="ARBA00022679"/>
    </source>
</evidence>
<evidence type="ECO:0000256" key="14">
    <source>
        <dbReference type="PROSITE-ProRule" id="PRU00175"/>
    </source>
</evidence>
<feature type="transmembrane region" description="Helical" evidence="16">
    <location>
        <begin position="187"/>
        <end position="211"/>
    </location>
</feature>
<comment type="caution">
    <text evidence="18">The sequence shown here is derived from an EMBL/GenBank/DDBJ whole genome shotgun (WGS) entry which is preliminary data.</text>
</comment>
<evidence type="ECO:0000313" key="18">
    <source>
        <dbReference type="EMBL" id="PNF14577.1"/>
    </source>
</evidence>
<feature type="region of interest" description="Disordered" evidence="15">
    <location>
        <begin position="293"/>
        <end position="394"/>
    </location>
</feature>
<comment type="pathway">
    <text evidence="2">Protein modification; protein ubiquitination.</text>
</comment>
<dbReference type="InterPro" id="IPR044744">
    <property type="entry name" value="ZNRF4/RNF13/RNF167_PA"/>
</dbReference>
<protein>
    <recommendedName>
        <fullName evidence="3">RING-type E3 ubiquitin transferase</fullName>
        <ecNumber evidence="3">2.3.2.27</ecNumber>
    </recommendedName>
</protein>
<dbReference type="FunCoup" id="A0A2J7PE22">
    <property type="interactions" value="1243"/>
</dbReference>
<dbReference type="FunFam" id="3.30.40.10:FF:000429">
    <property type="entry name" value="E3 ubiquitin-protein ligase RNF13"/>
    <property type="match status" value="1"/>
</dbReference>
<dbReference type="SMART" id="SM00184">
    <property type="entry name" value="RING"/>
    <property type="match status" value="1"/>
</dbReference>
<organism evidence="18 19">
    <name type="scientific">Cryptotermes secundus</name>
    <dbReference type="NCBI Taxonomy" id="105785"/>
    <lineage>
        <taxon>Eukaryota</taxon>
        <taxon>Metazoa</taxon>
        <taxon>Ecdysozoa</taxon>
        <taxon>Arthropoda</taxon>
        <taxon>Hexapoda</taxon>
        <taxon>Insecta</taxon>
        <taxon>Pterygota</taxon>
        <taxon>Neoptera</taxon>
        <taxon>Polyneoptera</taxon>
        <taxon>Dictyoptera</taxon>
        <taxon>Blattodea</taxon>
        <taxon>Blattoidea</taxon>
        <taxon>Termitoidae</taxon>
        <taxon>Kalotermitidae</taxon>
        <taxon>Cryptotermitinae</taxon>
        <taxon>Cryptotermes</taxon>
    </lineage>
</organism>
<dbReference type="Proteomes" id="UP000235965">
    <property type="component" value="Unassembled WGS sequence"/>
</dbReference>
<sequence length="456" mass="49976">MYPQCPLPHHITALYVVAVASCVALFGHGVALVGADVLVYSANYHEEPEMELKDAAAHFGESLPVEGLKGLVVLASPDEKACSDIKPPPDSFPNYLGNWIVLIRRCGCSFEDKVRAAQNANYSAAIVHNVNSSELVPMSAKNPEGIFIPSVFVGAEAGMVLKEDYQYKDGYFVVINDEVPFNINTHLLLPFAIVVAICFLVMVVFMVVKCIKDHRRQRRHRLPSSSLRKIPTAKFSKGDPYETCAICLEDYQEGEKLRILPCAHAYHSKCIDPWLTRNRRVCPVCKRKVFAEGERVSETESESDADDTTPLIRPSSYGTQGGTFMPQRENPFQRAARRQQRSSSLSSSSTTGDNSDSTSSNTTTGSNTPSPSHTQEQHSAIHMREQDEQEGDQVEEETLAFTLASVGEHSINSASESQEALDTHVDATAMVVTPASAAIPSSRNTSSGDRKPDLVV</sequence>
<dbReference type="GO" id="GO:0008270">
    <property type="term" value="F:zinc ion binding"/>
    <property type="evidence" value="ECO:0007669"/>
    <property type="project" value="UniProtKB-KW"/>
</dbReference>
<keyword evidence="6" id="KW-0479">Metal-binding</keyword>
<dbReference type="InterPro" id="IPR051653">
    <property type="entry name" value="E3_ligase_sorting_rcpt"/>
</dbReference>
<evidence type="ECO:0000256" key="8">
    <source>
        <dbReference type="ARBA" id="ARBA00022771"/>
    </source>
</evidence>
<dbReference type="InterPro" id="IPR001841">
    <property type="entry name" value="Znf_RING"/>
</dbReference>
<dbReference type="OrthoDB" id="8062037at2759"/>
<evidence type="ECO:0000256" key="15">
    <source>
        <dbReference type="SAM" id="MobiDB-lite"/>
    </source>
</evidence>
<reference evidence="18 19" key="1">
    <citation type="submission" date="2017-12" db="EMBL/GenBank/DDBJ databases">
        <title>Hemimetabolous genomes reveal molecular basis of termite eusociality.</title>
        <authorList>
            <person name="Harrison M.C."/>
            <person name="Jongepier E."/>
            <person name="Robertson H.M."/>
            <person name="Arning N."/>
            <person name="Bitard-Feildel T."/>
            <person name="Chao H."/>
            <person name="Childers C.P."/>
            <person name="Dinh H."/>
            <person name="Doddapaneni H."/>
            <person name="Dugan S."/>
            <person name="Gowin J."/>
            <person name="Greiner C."/>
            <person name="Han Y."/>
            <person name="Hu H."/>
            <person name="Hughes D.S.T."/>
            <person name="Huylmans A.-K."/>
            <person name="Kemena C."/>
            <person name="Kremer L.P.M."/>
            <person name="Lee S.L."/>
            <person name="Lopez-Ezquerra A."/>
            <person name="Mallet L."/>
            <person name="Monroy-Kuhn J.M."/>
            <person name="Moser A."/>
            <person name="Murali S.C."/>
            <person name="Muzny D.M."/>
            <person name="Otani S."/>
            <person name="Piulachs M.-D."/>
            <person name="Poelchau M."/>
            <person name="Qu J."/>
            <person name="Schaub F."/>
            <person name="Wada-Katsumata A."/>
            <person name="Worley K.C."/>
            <person name="Xie Q."/>
            <person name="Ylla G."/>
            <person name="Poulsen M."/>
            <person name="Gibbs R.A."/>
            <person name="Schal C."/>
            <person name="Richards S."/>
            <person name="Belles X."/>
            <person name="Korb J."/>
            <person name="Bornberg-Bauer E."/>
        </authorList>
    </citation>
    <scope>NUCLEOTIDE SEQUENCE [LARGE SCALE GENOMIC DNA]</scope>
    <source>
        <tissue evidence="18">Whole body</tissue>
    </source>
</reference>
<evidence type="ECO:0000256" key="16">
    <source>
        <dbReference type="SAM" id="Phobius"/>
    </source>
</evidence>
<feature type="compositionally biased region" description="Low complexity" evidence="15">
    <location>
        <begin position="342"/>
        <end position="372"/>
    </location>
</feature>
<evidence type="ECO:0000256" key="1">
    <source>
        <dbReference type="ARBA" id="ARBA00000900"/>
    </source>
</evidence>
<dbReference type="GO" id="GO:0005737">
    <property type="term" value="C:cytoplasm"/>
    <property type="evidence" value="ECO:0007669"/>
    <property type="project" value="UniProtKB-ARBA"/>
</dbReference>
<dbReference type="PANTHER" id="PTHR47168">
    <property type="entry name" value="RING ZINC FINGER DOMAIN SUPERFAMILY PROTEIN-RELATED"/>
    <property type="match status" value="1"/>
</dbReference>
<evidence type="ECO:0000256" key="6">
    <source>
        <dbReference type="ARBA" id="ARBA00022723"/>
    </source>
</evidence>
<dbReference type="SUPFAM" id="SSF52025">
    <property type="entry name" value="PA domain"/>
    <property type="match status" value="1"/>
</dbReference>
<evidence type="ECO:0000313" key="19">
    <source>
        <dbReference type="Proteomes" id="UP000235965"/>
    </source>
</evidence>
<dbReference type="AlphaFoldDB" id="A0A2J7PE22"/>
<keyword evidence="8 14" id="KW-0863">Zinc-finger</keyword>
<evidence type="ECO:0000256" key="12">
    <source>
        <dbReference type="ARBA" id="ARBA00023180"/>
    </source>
</evidence>
<dbReference type="PROSITE" id="PS50089">
    <property type="entry name" value="ZF_RING_2"/>
    <property type="match status" value="1"/>
</dbReference>
<evidence type="ECO:0000256" key="7">
    <source>
        <dbReference type="ARBA" id="ARBA00022729"/>
    </source>
</evidence>
<keyword evidence="11 16" id="KW-0472">Membrane</keyword>
<keyword evidence="4" id="KW-0808">Transferase</keyword>
<accession>A0A2J7PE22</accession>
<evidence type="ECO:0000256" key="13">
    <source>
        <dbReference type="ARBA" id="ARBA00046288"/>
    </source>
</evidence>
<keyword evidence="9" id="KW-0862">Zinc</keyword>
<dbReference type="Pfam" id="PF02225">
    <property type="entry name" value="PA"/>
    <property type="match status" value="1"/>
</dbReference>
<comment type="catalytic activity">
    <reaction evidence="1">
        <text>S-ubiquitinyl-[E2 ubiquitin-conjugating enzyme]-L-cysteine + [acceptor protein]-L-lysine = [E2 ubiquitin-conjugating enzyme]-L-cysteine + N(6)-ubiquitinyl-[acceptor protein]-L-lysine.</text>
        <dbReference type="EC" id="2.3.2.27"/>
    </reaction>
</comment>
<evidence type="ECO:0000256" key="3">
    <source>
        <dbReference type="ARBA" id="ARBA00012483"/>
    </source>
</evidence>
<keyword evidence="5 16" id="KW-0812">Transmembrane</keyword>
<dbReference type="EMBL" id="NEVH01026112">
    <property type="protein sequence ID" value="PNF14577.1"/>
    <property type="molecule type" value="Genomic_DNA"/>
</dbReference>
<dbReference type="EMBL" id="NEVH01026112">
    <property type="protein sequence ID" value="PNF14579.1"/>
    <property type="molecule type" value="Genomic_DNA"/>
</dbReference>
<keyword evidence="19" id="KW-1185">Reference proteome</keyword>
<dbReference type="PANTHER" id="PTHR47168:SF1">
    <property type="entry name" value="OS02G0798600 PROTEIN"/>
    <property type="match status" value="1"/>
</dbReference>
<feature type="transmembrane region" description="Helical" evidence="16">
    <location>
        <begin position="12"/>
        <end position="35"/>
    </location>
</feature>
<dbReference type="GO" id="GO:0012505">
    <property type="term" value="C:endomembrane system"/>
    <property type="evidence" value="ECO:0007669"/>
    <property type="project" value="UniProtKB-SubCell"/>
</dbReference>
<evidence type="ECO:0000256" key="9">
    <source>
        <dbReference type="ARBA" id="ARBA00022833"/>
    </source>
</evidence>
<dbReference type="STRING" id="105785.A0A2J7PE22"/>
<keyword evidence="10 16" id="KW-1133">Transmembrane helix</keyword>
<dbReference type="InterPro" id="IPR003137">
    <property type="entry name" value="PA_domain"/>
</dbReference>
<comment type="subcellular location">
    <subcellularLocation>
        <location evidence="13">Endomembrane system</location>
        <topology evidence="13">Single-pass type I membrane protein</topology>
    </subcellularLocation>
</comment>
<evidence type="ECO:0000256" key="11">
    <source>
        <dbReference type="ARBA" id="ARBA00023136"/>
    </source>
</evidence>
<proteinExistence type="predicted"/>
<evidence type="ECO:0000256" key="2">
    <source>
        <dbReference type="ARBA" id="ARBA00004906"/>
    </source>
</evidence>
<dbReference type="Gene3D" id="3.30.40.10">
    <property type="entry name" value="Zinc/RING finger domain, C3HC4 (zinc finger)"/>
    <property type="match status" value="1"/>
</dbReference>
<dbReference type="EMBL" id="NEVH01026112">
    <property type="protein sequence ID" value="PNF14578.1"/>
    <property type="molecule type" value="Genomic_DNA"/>
</dbReference>
<evidence type="ECO:0000259" key="17">
    <source>
        <dbReference type="PROSITE" id="PS50089"/>
    </source>
</evidence>
<dbReference type="InterPro" id="IPR046450">
    <property type="entry name" value="PA_dom_sf"/>
</dbReference>
<evidence type="ECO:0000256" key="5">
    <source>
        <dbReference type="ARBA" id="ARBA00022692"/>
    </source>
</evidence>
<dbReference type="Pfam" id="PF13639">
    <property type="entry name" value="zf-RING_2"/>
    <property type="match status" value="1"/>
</dbReference>
<dbReference type="Gene3D" id="3.50.30.30">
    <property type="match status" value="1"/>
</dbReference>
<dbReference type="InParanoid" id="A0A2J7PE22"/>
<dbReference type="CDD" id="cd02123">
    <property type="entry name" value="PA_C_RZF_like"/>
    <property type="match status" value="1"/>
</dbReference>
<dbReference type="SUPFAM" id="SSF57850">
    <property type="entry name" value="RING/U-box"/>
    <property type="match status" value="1"/>
</dbReference>
<evidence type="ECO:0000256" key="10">
    <source>
        <dbReference type="ARBA" id="ARBA00022989"/>
    </source>
</evidence>
<dbReference type="GO" id="GO:0061630">
    <property type="term" value="F:ubiquitin protein ligase activity"/>
    <property type="evidence" value="ECO:0007669"/>
    <property type="project" value="UniProtKB-EC"/>
</dbReference>
<feature type="domain" description="RING-type" evidence="17">
    <location>
        <begin position="244"/>
        <end position="286"/>
    </location>
</feature>
<keyword evidence="7" id="KW-0732">Signal</keyword>
<gene>
    <name evidence="18" type="ORF">B7P43_G13281</name>
</gene>
<feature type="region of interest" description="Disordered" evidence="15">
    <location>
        <begin position="435"/>
        <end position="456"/>
    </location>
</feature>
<dbReference type="InterPro" id="IPR013083">
    <property type="entry name" value="Znf_RING/FYVE/PHD"/>
</dbReference>
<dbReference type="FunFam" id="3.50.30.30:FF:000026">
    <property type="entry name" value="E3 ubiquitin-protein ligase RNF13"/>
    <property type="match status" value="1"/>
</dbReference>
<dbReference type="EC" id="2.3.2.27" evidence="3"/>
<keyword evidence="12" id="KW-0325">Glycoprotein</keyword>